<sequence>MANNQEREGRDQEDEVGKLLVRLAGEVVLPMTLKSALELGIIDALISAGGFLSPTEITSWVGAKNPGAPVLVDRMMRLLASHGVIEWRSRRGDGDGDGGEREYGPGPMCRFFAKDQEGGDVGPLFLLIHDKVFMESWYHLNDVIMEGGVPFERAYGMTAFEYPAVDDRFNQVFNRAMASHTSLIMKKILDVYRGFEGIEVLVDVGGGVGFNLKMITSKNPHIKGINFDLPHVLADVPSYPGVEHVGGDMFESVPRGDAIFMKWILHDWSDEHCSKLLKNCFEALPANGKVILVEAILPVVPERNVSSINVFQQDLFMLAQNPGGKERTQKEYEALAVQAGFTGCEVKCCAYNNWVVEFPKTAGH</sequence>
<dbReference type="GO" id="GO:0008757">
    <property type="term" value="F:S-adenosylmethionine-dependent methyltransferase activity"/>
    <property type="evidence" value="ECO:0000318"/>
    <property type="project" value="GO_Central"/>
</dbReference>
<dbReference type="Gene3D" id="1.10.10.10">
    <property type="entry name" value="Winged helix-like DNA-binding domain superfamily/Winged helix DNA-binding domain"/>
    <property type="match status" value="1"/>
</dbReference>
<dbReference type="SUPFAM" id="SSF46785">
    <property type="entry name" value="Winged helix' DNA-binding domain"/>
    <property type="match status" value="1"/>
</dbReference>
<dbReference type="Pfam" id="PF00891">
    <property type="entry name" value="Methyltransf_2"/>
    <property type="match status" value="1"/>
</dbReference>
<dbReference type="PROSITE" id="PS51683">
    <property type="entry name" value="SAM_OMT_II"/>
    <property type="match status" value="1"/>
</dbReference>
<dbReference type="Gramene" id="KCW61156">
    <property type="protein sequence ID" value="KCW61156"/>
    <property type="gene ID" value="EUGRSUZ_H03926"/>
</dbReference>
<dbReference type="InParanoid" id="A0A059B5G4"/>
<reference evidence="7" key="1">
    <citation type="submission" date="2013-07" db="EMBL/GenBank/DDBJ databases">
        <title>The genome of Eucalyptus grandis.</title>
        <authorList>
            <person name="Schmutz J."/>
            <person name="Hayes R."/>
            <person name="Myburg A."/>
            <person name="Tuskan G."/>
            <person name="Grattapaglia D."/>
            <person name="Rokhsar D.S."/>
        </authorList>
    </citation>
    <scope>NUCLEOTIDE SEQUENCE</scope>
    <source>
        <tissue evidence="7">Leaf extractions</tissue>
    </source>
</reference>
<dbReference type="InterPro" id="IPR036388">
    <property type="entry name" value="WH-like_DNA-bd_sf"/>
</dbReference>
<keyword evidence="3" id="KW-0949">S-adenosyl-L-methionine</keyword>
<feature type="active site" description="Proton acceptor" evidence="4">
    <location>
        <position position="266"/>
    </location>
</feature>
<dbReference type="Pfam" id="PF08100">
    <property type="entry name" value="Dimerisation"/>
    <property type="match status" value="1"/>
</dbReference>
<evidence type="ECO:0000313" key="7">
    <source>
        <dbReference type="EMBL" id="KCW61156.1"/>
    </source>
</evidence>
<evidence type="ECO:0000259" key="5">
    <source>
        <dbReference type="Pfam" id="PF00891"/>
    </source>
</evidence>
<name>A0A059B5G4_EUCGR</name>
<keyword evidence="1" id="KW-0489">Methyltransferase</keyword>
<dbReference type="InterPro" id="IPR016461">
    <property type="entry name" value="COMT-like"/>
</dbReference>
<protein>
    <recommendedName>
        <fullName evidence="8">O-methyltransferase domain-containing protein</fullName>
    </recommendedName>
</protein>
<dbReference type="PANTHER" id="PTHR11746">
    <property type="entry name" value="O-METHYLTRANSFERASE"/>
    <property type="match status" value="1"/>
</dbReference>
<proteinExistence type="predicted"/>
<dbReference type="AlphaFoldDB" id="A0A059B5G4"/>
<dbReference type="FunFam" id="3.40.50.150:FF:000061">
    <property type="entry name" value="Caffeic acid O-methyltransferase"/>
    <property type="match status" value="1"/>
</dbReference>
<keyword evidence="2" id="KW-0808">Transferase</keyword>
<dbReference type="GO" id="GO:0032259">
    <property type="term" value="P:methylation"/>
    <property type="evidence" value="ECO:0000318"/>
    <property type="project" value="GO_Central"/>
</dbReference>
<dbReference type="GO" id="GO:0046983">
    <property type="term" value="F:protein dimerization activity"/>
    <property type="evidence" value="ECO:0007669"/>
    <property type="project" value="InterPro"/>
</dbReference>
<dbReference type="GO" id="GO:0008171">
    <property type="term" value="F:O-methyltransferase activity"/>
    <property type="evidence" value="ECO:0000318"/>
    <property type="project" value="GO_Central"/>
</dbReference>
<dbReference type="InterPro" id="IPR012967">
    <property type="entry name" value="COMT_dimerisation"/>
</dbReference>
<evidence type="ECO:0000256" key="3">
    <source>
        <dbReference type="ARBA" id="ARBA00022691"/>
    </source>
</evidence>
<dbReference type="eggNOG" id="KOG3178">
    <property type="taxonomic scope" value="Eukaryota"/>
</dbReference>
<dbReference type="OrthoDB" id="1606438at2759"/>
<evidence type="ECO:0000259" key="6">
    <source>
        <dbReference type="Pfam" id="PF08100"/>
    </source>
</evidence>
<feature type="domain" description="O-methyltransferase C-terminal" evidence="5">
    <location>
        <begin position="137"/>
        <end position="341"/>
    </location>
</feature>
<dbReference type="STRING" id="71139.A0A059B5G4"/>
<dbReference type="InterPro" id="IPR001077">
    <property type="entry name" value="COMT_C"/>
</dbReference>
<dbReference type="InterPro" id="IPR029063">
    <property type="entry name" value="SAM-dependent_MTases_sf"/>
</dbReference>
<dbReference type="PIRSF" id="PIRSF005739">
    <property type="entry name" value="O-mtase"/>
    <property type="match status" value="1"/>
</dbReference>
<gene>
    <name evidence="7" type="ORF">EUGRSUZ_H03926</name>
</gene>
<dbReference type="Gene3D" id="3.40.50.150">
    <property type="entry name" value="Vaccinia Virus protein VP39"/>
    <property type="match status" value="1"/>
</dbReference>
<evidence type="ECO:0008006" key="8">
    <source>
        <dbReference type="Google" id="ProtNLM"/>
    </source>
</evidence>
<organism evidence="7">
    <name type="scientific">Eucalyptus grandis</name>
    <name type="common">Flooded gum</name>
    <dbReference type="NCBI Taxonomy" id="71139"/>
    <lineage>
        <taxon>Eukaryota</taxon>
        <taxon>Viridiplantae</taxon>
        <taxon>Streptophyta</taxon>
        <taxon>Embryophyta</taxon>
        <taxon>Tracheophyta</taxon>
        <taxon>Spermatophyta</taxon>
        <taxon>Magnoliopsida</taxon>
        <taxon>eudicotyledons</taxon>
        <taxon>Gunneridae</taxon>
        <taxon>Pentapetalae</taxon>
        <taxon>rosids</taxon>
        <taxon>malvids</taxon>
        <taxon>Myrtales</taxon>
        <taxon>Myrtaceae</taxon>
        <taxon>Myrtoideae</taxon>
        <taxon>Eucalypteae</taxon>
        <taxon>Eucalyptus</taxon>
    </lineage>
</organism>
<dbReference type="KEGG" id="egr:104415146"/>
<evidence type="ECO:0000256" key="1">
    <source>
        <dbReference type="ARBA" id="ARBA00022603"/>
    </source>
</evidence>
<dbReference type="FunFam" id="1.10.10.10:FF:000357">
    <property type="entry name" value="Caffeic acid 3-O-methyltransferase"/>
    <property type="match status" value="1"/>
</dbReference>
<evidence type="ECO:0000256" key="4">
    <source>
        <dbReference type="PIRSR" id="PIRSR005739-1"/>
    </source>
</evidence>
<feature type="domain" description="O-methyltransferase dimerisation" evidence="6">
    <location>
        <begin position="22"/>
        <end position="114"/>
    </location>
</feature>
<accession>A0A059B5G4</accession>
<dbReference type="SUPFAM" id="SSF53335">
    <property type="entry name" value="S-adenosyl-L-methionine-dependent methyltransferases"/>
    <property type="match status" value="1"/>
</dbReference>
<dbReference type="InterPro" id="IPR036390">
    <property type="entry name" value="WH_DNA-bd_sf"/>
</dbReference>
<dbReference type="EMBL" id="KK198760">
    <property type="protein sequence ID" value="KCW61156.1"/>
    <property type="molecule type" value="Genomic_DNA"/>
</dbReference>
<evidence type="ECO:0000256" key="2">
    <source>
        <dbReference type="ARBA" id="ARBA00022679"/>
    </source>
</evidence>
<dbReference type="OMA" id="HRHETIN"/>